<dbReference type="AlphaFoldDB" id="A0AAD8HZ59"/>
<feature type="compositionally biased region" description="Polar residues" evidence="1">
    <location>
        <begin position="1"/>
        <end position="13"/>
    </location>
</feature>
<organism evidence="2 3">
    <name type="scientific">Heracleum sosnowskyi</name>
    <dbReference type="NCBI Taxonomy" id="360622"/>
    <lineage>
        <taxon>Eukaryota</taxon>
        <taxon>Viridiplantae</taxon>
        <taxon>Streptophyta</taxon>
        <taxon>Embryophyta</taxon>
        <taxon>Tracheophyta</taxon>
        <taxon>Spermatophyta</taxon>
        <taxon>Magnoliopsida</taxon>
        <taxon>eudicotyledons</taxon>
        <taxon>Gunneridae</taxon>
        <taxon>Pentapetalae</taxon>
        <taxon>asterids</taxon>
        <taxon>campanulids</taxon>
        <taxon>Apiales</taxon>
        <taxon>Apiaceae</taxon>
        <taxon>Apioideae</taxon>
        <taxon>apioid superclade</taxon>
        <taxon>Tordylieae</taxon>
        <taxon>Tordyliinae</taxon>
        <taxon>Heracleum</taxon>
    </lineage>
</organism>
<gene>
    <name evidence="2" type="ORF">POM88_030783</name>
</gene>
<dbReference type="Proteomes" id="UP001237642">
    <property type="component" value="Unassembled WGS sequence"/>
</dbReference>
<name>A0AAD8HZ59_9APIA</name>
<dbReference type="EMBL" id="JAUIZM010000007">
    <property type="protein sequence ID" value="KAK1374590.1"/>
    <property type="molecule type" value="Genomic_DNA"/>
</dbReference>
<comment type="caution">
    <text evidence="2">The sequence shown here is derived from an EMBL/GenBank/DDBJ whole genome shotgun (WGS) entry which is preliminary data.</text>
</comment>
<feature type="region of interest" description="Disordered" evidence="1">
    <location>
        <begin position="1"/>
        <end position="22"/>
    </location>
</feature>
<evidence type="ECO:0000313" key="2">
    <source>
        <dbReference type="EMBL" id="KAK1374590.1"/>
    </source>
</evidence>
<protein>
    <submittedName>
        <fullName evidence="2">Uncharacterized protein</fullName>
    </submittedName>
</protein>
<reference evidence="2" key="2">
    <citation type="submission" date="2023-05" db="EMBL/GenBank/DDBJ databases">
        <authorList>
            <person name="Schelkunov M.I."/>
        </authorList>
    </citation>
    <scope>NUCLEOTIDE SEQUENCE</scope>
    <source>
        <strain evidence="2">Hsosn_3</strain>
        <tissue evidence="2">Leaf</tissue>
    </source>
</reference>
<reference evidence="2" key="1">
    <citation type="submission" date="2023-02" db="EMBL/GenBank/DDBJ databases">
        <title>Genome of toxic invasive species Heracleum sosnowskyi carries increased number of genes despite the absence of recent whole-genome duplications.</title>
        <authorList>
            <person name="Schelkunov M."/>
            <person name="Shtratnikova V."/>
            <person name="Makarenko M."/>
            <person name="Klepikova A."/>
            <person name="Omelchenko D."/>
            <person name="Novikova G."/>
            <person name="Obukhova E."/>
            <person name="Bogdanov V."/>
            <person name="Penin A."/>
            <person name="Logacheva M."/>
        </authorList>
    </citation>
    <scope>NUCLEOTIDE SEQUENCE</scope>
    <source>
        <strain evidence="2">Hsosn_3</strain>
        <tissue evidence="2">Leaf</tissue>
    </source>
</reference>
<proteinExistence type="predicted"/>
<keyword evidence="3" id="KW-1185">Reference proteome</keyword>
<evidence type="ECO:0000313" key="3">
    <source>
        <dbReference type="Proteomes" id="UP001237642"/>
    </source>
</evidence>
<accession>A0AAD8HZ59</accession>
<evidence type="ECO:0000256" key="1">
    <source>
        <dbReference type="SAM" id="MobiDB-lite"/>
    </source>
</evidence>
<sequence length="117" mass="13604">MKRQRSVSVSASEAPTAKKKAGKMTKEEVVAVGGEMMDHTAVAAMDIVLTEWEEWCSSSSWSWSWSWMVGDEQMCWDACWCPFWDVELMGKVYEDMYNDVVWDDDIWDLKCINQIPY</sequence>